<gene>
    <name evidence="1" type="ORF">S06H3_11685</name>
</gene>
<accession>X1NFQ0</accession>
<name>X1NFQ0_9ZZZZ</name>
<protein>
    <submittedName>
        <fullName evidence="1">Uncharacterized protein</fullName>
    </submittedName>
</protein>
<reference evidence="1" key="1">
    <citation type="journal article" date="2014" name="Front. Microbiol.">
        <title>High frequency of phylogenetically diverse reductive dehalogenase-homologous genes in deep subseafloor sedimentary metagenomes.</title>
        <authorList>
            <person name="Kawai M."/>
            <person name="Futagami T."/>
            <person name="Toyoda A."/>
            <person name="Takaki Y."/>
            <person name="Nishi S."/>
            <person name="Hori S."/>
            <person name="Arai W."/>
            <person name="Tsubouchi T."/>
            <person name="Morono Y."/>
            <person name="Uchiyama I."/>
            <person name="Ito T."/>
            <person name="Fujiyama A."/>
            <person name="Inagaki F."/>
            <person name="Takami H."/>
        </authorList>
    </citation>
    <scope>NUCLEOTIDE SEQUENCE</scope>
    <source>
        <strain evidence="1">Expedition CK06-06</strain>
    </source>
</reference>
<proteinExistence type="predicted"/>
<comment type="caution">
    <text evidence="1">The sequence shown here is derived from an EMBL/GenBank/DDBJ whole genome shotgun (WGS) entry which is preliminary data.</text>
</comment>
<evidence type="ECO:0000313" key="1">
    <source>
        <dbReference type="EMBL" id="GAI17474.1"/>
    </source>
</evidence>
<sequence length="156" mass="18502">MVQERFLQFSQRHGFTIDESSDILRNHIEPWVRRKLQNGELESISDDDQLIFELSVGNARIPFHLEKGKRHYPLRGRVDEIDLTRKRLVERTIKGTPLDTESPLLKDCQVWLLWKILCSLKREQLPLQWKSVDFQNFDLVVETPYKDFTIKPDNNG</sequence>
<dbReference type="EMBL" id="BARV01005757">
    <property type="protein sequence ID" value="GAI17474.1"/>
    <property type="molecule type" value="Genomic_DNA"/>
</dbReference>
<dbReference type="AlphaFoldDB" id="X1NFQ0"/>
<organism evidence="1">
    <name type="scientific">marine sediment metagenome</name>
    <dbReference type="NCBI Taxonomy" id="412755"/>
    <lineage>
        <taxon>unclassified sequences</taxon>
        <taxon>metagenomes</taxon>
        <taxon>ecological metagenomes</taxon>
    </lineage>
</organism>
<feature type="non-terminal residue" evidence="1">
    <location>
        <position position="156"/>
    </location>
</feature>